<dbReference type="GO" id="GO:0005634">
    <property type="term" value="C:nucleus"/>
    <property type="evidence" value="ECO:0007669"/>
    <property type="project" value="UniProtKB-SubCell"/>
</dbReference>
<protein>
    <submittedName>
        <fullName evidence="8">RPA-interacting protein</fullName>
    </submittedName>
</protein>
<comment type="subcellular location">
    <subcellularLocation>
        <location evidence="1">Nucleus</location>
    </subcellularLocation>
</comment>
<dbReference type="InterPro" id="IPR028158">
    <property type="entry name" value="RPA_interact_N_dom"/>
</dbReference>
<sequence>MAFSPTKAQKFKNRESAYRIKYGSPKMQEILRENCRQRMRENRMELFNKRRLGLENNSCSVQERLMNIVRMEFKRLATKEETMDTDEPLSIEEAIELENQIIYEQEQWILQEYEKISQDELEYLIMFADSDNSRDVFCPVCLKALLIEELIEEKTVCVSCKNCKYRLNNRKLKDVKLSITRSFNAHAFNCATSPVFMVASGYNRTHRIHMVCNVCSTSALIC</sequence>
<feature type="domain" description="RPA-interacting protein N-terminal" evidence="6">
    <location>
        <begin position="13"/>
        <end position="53"/>
    </location>
</feature>
<dbReference type="Proteomes" id="UP000279307">
    <property type="component" value="Chromosome 8"/>
</dbReference>
<keyword evidence="2" id="KW-0479">Metal-binding</keyword>
<feature type="domain" description="RPA-interacting protein C-terminal" evidence="7">
    <location>
        <begin position="137"/>
        <end position="218"/>
    </location>
</feature>
<evidence type="ECO:0000256" key="5">
    <source>
        <dbReference type="ARBA" id="ARBA00023242"/>
    </source>
</evidence>
<evidence type="ECO:0000256" key="1">
    <source>
        <dbReference type="ARBA" id="ARBA00004123"/>
    </source>
</evidence>
<dbReference type="GO" id="GO:0008270">
    <property type="term" value="F:zinc ion binding"/>
    <property type="evidence" value="ECO:0007669"/>
    <property type="project" value="UniProtKB-KW"/>
</dbReference>
<evidence type="ECO:0000313" key="8">
    <source>
        <dbReference type="EMBL" id="EZA59766.1"/>
    </source>
</evidence>
<dbReference type="EMBL" id="QOIP01000008">
    <property type="protein sequence ID" value="RLU19828.1"/>
    <property type="molecule type" value="Genomic_DNA"/>
</dbReference>
<dbReference type="GO" id="GO:0006606">
    <property type="term" value="P:protein import into nucleus"/>
    <property type="evidence" value="ECO:0007669"/>
    <property type="project" value="TreeGrafter"/>
</dbReference>
<dbReference type="PANTHER" id="PTHR31742">
    <property type="entry name" value="RPA-INTERACTING PROTEIN RPAIN"/>
    <property type="match status" value="1"/>
</dbReference>
<evidence type="ECO:0000313" key="10">
    <source>
        <dbReference type="Proteomes" id="UP000053097"/>
    </source>
</evidence>
<dbReference type="STRING" id="2015173.A0A026WVS4"/>
<evidence type="ECO:0000256" key="3">
    <source>
        <dbReference type="ARBA" id="ARBA00022771"/>
    </source>
</evidence>
<evidence type="ECO:0000256" key="2">
    <source>
        <dbReference type="ARBA" id="ARBA00022723"/>
    </source>
</evidence>
<keyword evidence="3" id="KW-0863">Zinc-finger</keyword>
<keyword evidence="4" id="KW-0862">Zinc</keyword>
<dbReference type="InterPro" id="IPR028159">
    <property type="entry name" value="RPA_interact_C_dom"/>
</dbReference>
<proteinExistence type="predicted"/>
<reference evidence="9" key="2">
    <citation type="journal article" date="2018" name="Genome Res.">
        <title>The genomic architecture and molecular evolution of ant odorant receptors.</title>
        <authorList>
            <person name="McKenzie S.K."/>
            <person name="Kronauer D.J.C."/>
        </authorList>
    </citation>
    <scope>NUCLEOTIDE SEQUENCE [LARGE SCALE GENOMIC DNA]</scope>
    <source>
        <strain evidence="9">Clonal line C1</strain>
    </source>
</reference>
<dbReference type="AlphaFoldDB" id="A0A026WVS4"/>
<dbReference type="Pfam" id="PF14766">
    <property type="entry name" value="RPA_interact_N"/>
    <property type="match status" value="1"/>
</dbReference>
<organism evidence="8 10">
    <name type="scientific">Ooceraea biroi</name>
    <name type="common">Clonal raider ant</name>
    <name type="synonym">Cerapachys biroi</name>
    <dbReference type="NCBI Taxonomy" id="2015173"/>
    <lineage>
        <taxon>Eukaryota</taxon>
        <taxon>Metazoa</taxon>
        <taxon>Ecdysozoa</taxon>
        <taxon>Arthropoda</taxon>
        <taxon>Hexapoda</taxon>
        <taxon>Insecta</taxon>
        <taxon>Pterygota</taxon>
        <taxon>Neoptera</taxon>
        <taxon>Endopterygota</taxon>
        <taxon>Hymenoptera</taxon>
        <taxon>Apocrita</taxon>
        <taxon>Aculeata</taxon>
        <taxon>Formicoidea</taxon>
        <taxon>Formicidae</taxon>
        <taxon>Dorylinae</taxon>
        <taxon>Ooceraea</taxon>
    </lineage>
</organism>
<dbReference type="EMBL" id="KK107088">
    <property type="protein sequence ID" value="EZA59766.1"/>
    <property type="molecule type" value="Genomic_DNA"/>
</dbReference>
<keyword evidence="5" id="KW-0539">Nucleus</keyword>
<dbReference type="InterPro" id="IPR028156">
    <property type="entry name" value="RIP"/>
</dbReference>
<name>A0A026WVS4_OOCBI</name>
<keyword evidence="10" id="KW-1185">Reference proteome</keyword>
<dbReference type="OrthoDB" id="435311at2759"/>
<gene>
    <name evidence="9" type="ORF">DMN91_008387</name>
    <name evidence="8" type="ORF">X777_14338</name>
</gene>
<accession>A0A026WVS4</accession>
<dbReference type="PANTHER" id="PTHR31742:SF1">
    <property type="entry name" value="RPA-INTERACTING PROTEIN"/>
    <property type="match status" value="1"/>
</dbReference>
<reference evidence="9" key="3">
    <citation type="submission" date="2018-07" db="EMBL/GenBank/DDBJ databases">
        <authorList>
            <person name="Mckenzie S.K."/>
            <person name="Kronauer D.J.C."/>
        </authorList>
    </citation>
    <scope>NUCLEOTIDE SEQUENCE</scope>
    <source>
        <strain evidence="9">Clonal line C1</strain>
    </source>
</reference>
<dbReference type="OMA" id="MHERRDE"/>
<dbReference type="Proteomes" id="UP000053097">
    <property type="component" value="Unassembled WGS sequence"/>
</dbReference>
<dbReference type="Pfam" id="PF14768">
    <property type="entry name" value="RPA_interact_C"/>
    <property type="match status" value="1"/>
</dbReference>
<reference evidence="8 10" key="1">
    <citation type="journal article" date="2014" name="Curr. Biol.">
        <title>The genome of the clonal raider ant Cerapachys biroi.</title>
        <authorList>
            <person name="Oxley P.R."/>
            <person name="Ji L."/>
            <person name="Fetter-Pruneda I."/>
            <person name="McKenzie S.K."/>
            <person name="Li C."/>
            <person name="Hu H."/>
            <person name="Zhang G."/>
            <person name="Kronauer D.J."/>
        </authorList>
    </citation>
    <scope>NUCLEOTIDE SEQUENCE [LARGE SCALE GENOMIC DNA]</scope>
</reference>
<evidence type="ECO:0000256" key="4">
    <source>
        <dbReference type="ARBA" id="ARBA00022833"/>
    </source>
</evidence>
<evidence type="ECO:0000313" key="9">
    <source>
        <dbReference type="EMBL" id="RLU19828.1"/>
    </source>
</evidence>
<evidence type="ECO:0000259" key="6">
    <source>
        <dbReference type="Pfam" id="PF14766"/>
    </source>
</evidence>
<evidence type="ECO:0000259" key="7">
    <source>
        <dbReference type="Pfam" id="PF14768"/>
    </source>
</evidence>